<protein>
    <submittedName>
        <fullName evidence="9">Rod shape-determining protein MreD</fullName>
    </submittedName>
</protein>
<dbReference type="GO" id="GO:0008360">
    <property type="term" value="P:regulation of cell shape"/>
    <property type="evidence" value="ECO:0007669"/>
    <property type="project" value="UniProtKB-KW"/>
</dbReference>
<comment type="subcellular location">
    <subcellularLocation>
        <location evidence="1">Cell membrane</location>
        <topology evidence="1">Multi-pass membrane protein</topology>
    </subcellularLocation>
</comment>
<keyword evidence="5" id="KW-0133">Cell shape</keyword>
<gene>
    <name evidence="9" type="ORF">M0638_19085</name>
</gene>
<comment type="similarity">
    <text evidence="2">Belongs to the MreD family.</text>
</comment>
<feature type="transmembrane region" description="Helical" evidence="8">
    <location>
        <begin position="80"/>
        <end position="100"/>
    </location>
</feature>
<feature type="transmembrane region" description="Helical" evidence="8">
    <location>
        <begin position="46"/>
        <end position="65"/>
    </location>
</feature>
<keyword evidence="10" id="KW-1185">Reference proteome</keyword>
<keyword evidence="4 8" id="KW-0812">Transmembrane</keyword>
<evidence type="ECO:0000256" key="3">
    <source>
        <dbReference type="ARBA" id="ARBA00022475"/>
    </source>
</evidence>
<organism evidence="9 10">
    <name type="scientific">Roseomonas acroporae</name>
    <dbReference type="NCBI Taxonomy" id="2937791"/>
    <lineage>
        <taxon>Bacteria</taxon>
        <taxon>Pseudomonadati</taxon>
        <taxon>Pseudomonadota</taxon>
        <taxon>Alphaproteobacteria</taxon>
        <taxon>Acetobacterales</taxon>
        <taxon>Roseomonadaceae</taxon>
        <taxon>Roseomonas</taxon>
    </lineage>
</organism>
<evidence type="ECO:0000256" key="7">
    <source>
        <dbReference type="ARBA" id="ARBA00023136"/>
    </source>
</evidence>
<evidence type="ECO:0000313" key="9">
    <source>
        <dbReference type="EMBL" id="MCK8786484.1"/>
    </source>
</evidence>
<evidence type="ECO:0000256" key="5">
    <source>
        <dbReference type="ARBA" id="ARBA00022960"/>
    </source>
</evidence>
<evidence type="ECO:0000256" key="2">
    <source>
        <dbReference type="ARBA" id="ARBA00007776"/>
    </source>
</evidence>
<evidence type="ECO:0000256" key="8">
    <source>
        <dbReference type="SAM" id="Phobius"/>
    </source>
</evidence>
<dbReference type="AlphaFoldDB" id="A0A9X1Y992"/>
<keyword evidence="3" id="KW-1003">Cell membrane</keyword>
<reference evidence="9" key="1">
    <citation type="submission" date="2022-04" db="EMBL/GenBank/DDBJ databases">
        <title>Roseomonas acroporae sp. nov., isolated from coral Acropora digitifera.</title>
        <authorList>
            <person name="Sun H."/>
        </authorList>
    </citation>
    <scope>NUCLEOTIDE SEQUENCE</scope>
    <source>
        <strain evidence="9">NAR14</strain>
    </source>
</reference>
<accession>A0A9X1Y992</accession>
<evidence type="ECO:0000256" key="4">
    <source>
        <dbReference type="ARBA" id="ARBA00022692"/>
    </source>
</evidence>
<evidence type="ECO:0000256" key="1">
    <source>
        <dbReference type="ARBA" id="ARBA00004651"/>
    </source>
</evidence>
<feature type="transmembrane region" description="Helical" evidence="8">
    <location>
        <begin position="112"/>
        <end position="132"/>
    </location>
</feature>
<proteinExistence type="inferred from homology"/>
<evidence type="ECO:0000313" key="10">
    <source>
        <dbReference type="Proteomes" id="UP001139516"/>
    </source>
</evidence>
<feature type="transmembrane region" description="Helical" evidence="8">
    <location>
        <begin position="20"/>
        <end position="39"/>
    </location>
</feature>
<comment type="caution">
    <text evidence="9">The sequence shown here is derived from an EMBL/GenBank/DDBJ whole genome shotgun (WGS) entry which is preliminary data.</text>
</comment>
<feature type="transmembrane region" description="Helical" evidence="8">
    <location>
        <begin position="144"/>
        <end position="165"/>
    </location>
</feature>
<keyword evidence="6 8" id="KW-1133">Transmembrane helix</keyword>
<dbReference type="Pfam" id="PF04093">
    <property type="entry name" value="MreD"/>
    <property type="match status" value="1"/>
</dbReference>
<dbReference type="Proteomes" id="UP001139516">
    <property type="component" value="Unassembled WGS sequence"/>
</dbReference>
<name>A0A9X1Y992_9PROT</name>
<sequence length="179" mass="19017">MSVHGKPEPAPGLLRRLDATARATFPVAFTALLMVLAAAPVGPPGLVWAVALPCVFFWSLFRPAYMPPLAVFPLGLLHDLLSFGPLGIGVLILLITHGLAMRWRRALVRRSFLVVWLAYCGFALGAGGLGWVLQAVLGWRVPPIAPGLNAVGMSAGLYPSLAWLLGRAHLAMLHAESAA</sequence>
<dbReference type="RefSeq" id="WP_248668598.1">
    <property type="nucleotide sequence ID" value="NZ_JALPRX010000086.1"/>
</dbReference>
<dbReference type="GO" id="GO:0005886">
    <property type="term" value="C:plasma membrane"/>
    <property type="evidence" value="ECO:0007669"/>
    <property type="project" value="UniProtKB-SubCell"/>
</dbReference>
<dbReference type="InterPro" id="IPR007227">
    <property type="entry name" value="Cell_shape_determining_MreD"/>
</dbReference>
<evidence type="ECO:0000256" key="6">
    <source>
        <dbReference type="ARBA" id="ARBA00022989"/>
    </source>
</evidence>
<dbReference type="EMBL" id="JALPRX010000086">
    <property type="protein sequence ID" value="MCK8786484.1"/>
    <property type="molecule type" value="Genomic_DNA"/>
</dbReference>
<keyword evidence="7 8" id="KW-0472">Membrane</keyword>